<evidence type="ECO:0000313" key="3">
    <source>
        <dbReference type="Proteomes" id="UP000078368"/>
    </source>
</evidence>
<protein>
    <submittedName>
        <fullName evidence="2">Uncharacterized protein</fullName>
    </submittedName>
</protein>
<evidence type="ECO:0000256" key="1">
    <source>
        <dbReference type="SAM" id="MobiDB-lite"/>
    </source>
</evidence>
<sequence>MKAADAGDGADWRQPAAPSSAARGRSDVVGQHGTMPSFADSLLVFRRLSSRATRAPRGFERRECGEGDCANGLPGRAFG</sequence>
<dbReference type="Proteomes" id="UP000078368">
    <property type="component" value="Unassembled WGS sequence"/>
</dbReference>
<organism evidence="2 3">
    <name type="scientific">Peptidiphaga gingivicola</name>
    <dbReference type="NCBI Taxonomy" id="2741497"/>
    <lineage>
        <taxon>Bacteria</taxon>
        <taxon>Bacillati</taxon>
        <taxon>Actinomycetota</taxon>
        <taxon>Actinomycetes</taxon>
        <taxon>Actinomycetales</taxon>
        <taxon>Actinomycetaceae</taxon>
        <taxon>Peptidiphaga</taxon>
    </lineage>
</organism>
<accession>A0A179B5S0</accession>
<gene>
    <name evidence="2" type="ORF">A4H34_04875</name>
</gene>
<dbReference type="AlphaFoldDB" id="A0A179B5S0"/>
<reference evidence="2 3" key="1">
    <citation type="submission" date="2016-04" db="EMBL/GenBank/DDBJ databases">
        <title>Peptidophaga gingivicola gen. nov., sp. nov., isolated from human subgingival plaque.</title>
        <authorList>
            <person name="Beall C.J."/>
            <person name="Mokrzan E.M."/>
            <person name="Griffen A.L."/>
            <person name="Leys E.J."/>
        </authorList>
    </citation>
    <scope>NUCLEOTIDE SEQUENCE [LARGE SCALE GENOMIC DNA]</scope>
    <source>
        <strain evidence="2 3">BA112</strain>
    </source>
</reference>
<dbReference type="EMBL" id="LVZK01000001">
    <property type="protein sequence ID" value="OAP86471.1"/>
    <property type="molecule type" value="Genomic_DNA"/>
</dbReference>
<name>A0A179B5S0_9ACTO</name>
<keyword evidence="3" id="KW-1185">Reference proteome</keyword>
<comment type="caution">
    <text evidence="2">The sequence shown here is derived from an EMBL/GenBank/DDBJ whole genome shotgun (WGS) entry which is preliminary data.</text>
</comment>
<proteinExistence type="predicted"/>
<feature type="region of interest" description="Disordered" evidence="1">
    <location>
        <begin position="55"/>
        <end position="79"/>
    </location>
</feature>
<feature type="region of interest" description="Disordered" evidence="1">
    <location>
        <begin position="1"/>
        <end position="33"/>
    </location>
</feature>
<dbReference type="STRING" id="1823756.A4H34_04875"/>
<evidence type="ECO:0000313" key="2">
    <source>
        <dbReference type="EMBL" id="OAP86471.1"/>
    </source>
</evidence>